<comment type="caution">
    <text evidence="3">The sequence shown here is derived from an EMBL/GenBank/DDBJ whole genome shotgun (WGS) entry which is preliminary data.</text>
</comment>
<dbReference type="Proteomes" id="UP001149813">
    <property type="component" value="Unassembled WGS sequence"/>
</dbReference>
<dbReference type="SMART" id="SM00322">
    <property type="entry name" value="KH"/>
    <property type="match status" value="1"/>
</dbReference>
<evidence type="ECO:0000313" key="3">
    <source>
        <dbReference type="EMBL" id="KAJ1718597.1"/>
    </source>
</evidence>
<dbReference type="PANTHER" id="PTHR13360:SF1">
    <property type="entry name" value="ACTIVATING SIGNAL COINTEGRATOR 1 COMPLEX SUBUNIT 1"/>
    <property type="match status" value="1"/>
</dbReference>
<dbReference type="Pfam" id="PF00013">
    <property type="entry name" value="KH_1"/>
    <property type="match status" value="1"/>
</dbReference>
<dbReference type="InterPro" id="IPR004087">
    <property type="entry name" value="KH_dom"/>
</dbReference>
<dbReference type="Pfam" id="PF10469">
    <property type="entry name" value="AKAP7_NLS"/>
    <property type="match status" value="1"/>
</dbReference>
<evidence type="ECO:0000313" key="4">
    <source>
        <dbReference type="Proteomes" id="UP001149813"/>
    </source>
</evidence>
<keyword evidence="1" id="KW-0694">RNA-binding</keyword>
<dbReference type="PROSITE" id="PS50084">
    <property type="entry name" value="KH_TYPE_1"/>
    <property type="match status" value="1"/>
</dbReference>
<keyword evidence="4" id="KW-1185">Reference proteome</keyword>
<dbReference type="OrthoDB" id="277832at2759"/>
<evidence type="ECO:0000256" key="1">
    <source>
        <dbReference type="PROSITE-ProRule" id="PRU00117"/>
    </source>
</evidence>
<proteinExistence type="predicted"/>
<dbReference type="InterPro" id="IPR019510">
    <property type="entry name" value="AKAP7-like_phosphoesterase"/>
</dbReference>
<dbReference type="PANTHER" id="PTHR13360">
    <property type="entry name" value="ACTIVATING SIGNAL COINTEGRATOR 1 COMPLEX SUBUNIT 1"/>
    <property type="match status" value="1"/>
</dbReference>
<dbReference type="PIRSF" id="PIRSF027019">
    <property type="entry name" value="Euk_LigT"/>
    <property type="match status" value="1"/>
</dbReference>
<protein>
    <submittedName>
        <fullName evidence="3">Activating signal cointegrator 1 complex subunit</fullName>
    </submittedName>
</protein>
<dbReference type="GO" id="GO:0006307">
    <property type="term" value="P:DNA alkylation repair"/>
    <property type="evidence" value="ECO:0007669"/>
    <property type="project" value="InterPro"/>
</dbReference>
<accession>A0A9W7XT98</accession>
<name>A0A9W7XT98_9FUNG</name>
<dbReference type="GO" id="GO:0006355">
    <property type="term" value="P:regulation of DNA-templated transcription"/>
    <property type="evidence" value="ECO:0007669"/>
    <property type="project" value="TreeGrafter"/>
</dbReference>
<dbReference type="SUPFAM" id="SSF54791">
    <property type="entry name" value="Eukaryotic type KH-domain (KH-domain type I)"/>
    <property type="match status" value="1"/>
</dbReference>
<gene>
    <name evidence="3" type="primary">ASCC1_1</name>
    <name evidence="3" type="ORF">LPJ53_006432</name>
</gene>
<organism evidence="3 4">
    <name type="scientific">Coemansia erecta</name>
    <dbReference type="NCBI Taxonomy" id="147472"/>
    <lineage>
        <taxon>Eukaryota</taxon>
        <taxon>Fungi</taxon>
        <taxon>Fungi incertae sedis</taxon>
        <taxon>Zoopagomycota</taxon>
        <taxon>Kickxellomycotina</taxon>
        <taxon>Kickxellomycetes</taxon>
        <taxon>Kickxellales</taxon>
        <taxon>Kickxellaceae</taxon>
        <taxon>Coemansia</taxon>
    </lineage>
</organism>
<dbReference type="InterPro" id="IPR009210">
    <property type="entry name" value="ASCC1"/>
</dbReference>
<dbReference type="InterPro" id="IPR009097">
    <property type="entry name" value="Cyclic_Pdiesterase"/>
</dbReference>
<dbReference type="EMBL" id="JANBOJ010000780">
    <property type="protein sequence ID" value="KAJ1718597.1"/>
    <property type="molecule type" value="Genomic_DNA"/>
</dbReference>
<feature type="domain" description="K Homology" evidence="2">
    <location>
        <begin position="40"/>
        <end position="108"/>
    </location>
</feature>
<dbReference type="InterPro" id="IPR004088">
    <property type="entry name" value="KH_dom_type_1"/>
</dbReference>
<dbReference type="InterPro" id="IPR036612">
    <property type="entry name" value="KH_dom_type_1_sf"/>
</dbReference>
<dbReference type="Gene3D" id="3.30.1370.10">
    <property type="entry name" value="K Homology domain, type 1"/>
    <property type="match status" value="1"/>
</dbReference>
<dbReference type="SUPFAM" id="SSF55144">
    <property type="entry name" value="LigT-like"/>
    <property type="match status" value="1"/>
</dbReference>
<dbReference type="GO" id="GO:0005634">
    <property type="term" value="C:nucleus"/>
    <property type="evidence" value="ECO:0007669"/>
    <property type="project" value="TreeGrafter"/>
</dbReference>
<feature type="non-terminal residue" evidence="3">
    <location>
        <position position="271"/>
    </location>
</feature>
<sequence length="271" mass="30618">MTEVHICEVGSRRYRVRTLFSGGGSNDYVKRDVQSRPQGVTERRTLTVSRQLHIFVIGTGGSTLSKLREESNAKITVPNKRSKSDSIEVEGLPDDVCKAEELINKIVSDHIHKVPYTHFISLPIADVNVQRKVKEFQTDVAQEYLRDDSCRTFVEPASLHITIGMLRLLTLSEIAAAVDLLKSLEEQIYDILESRPLVASIGKVRAMEANAAKARVIYTQAEDFDGNGSNRLERMCRFVRKEFDKAGYIDEKRDLKIHITVLKAKSKTDQL</sequence>
<dbReference type="GO" id="GO:0003723">
    <property type="term" value="F:RNA binding"/>
    <property type="evidence" value="ECO:0007669"/>
    <property type="project" value="UniProtKB-UniRule"/>
</dbReference>
<dbReference type="Gene3D" id="3.90.1140.10">
    <property type="entry name" value="Cyclic phosphodiesterase"/>
    <property type="match status" value="1"/>
</dbReference>
<reference evidence="3" key="1">
    <citation type="submission" date="2022-07" db="EMBL/GenBank/DDBJ databases">
        <title>Phylogenomic reconstructions and comparative analyses of Kickxellomycotina fungi.</title>
        <authorList>
            <person name="Reynolds N.K."/>
            <person name="Stajich J.E."/>
            <person name="Barry K."/>
            <person name="Grigoriev I.V."/>
            <person name="Crous P."/>
            <person name="Smith M.E."/>
        </authorList>
    </citation>
    <scope>NUCLEOTIDE SEQUENCE</scope>
    <source>
        <strain evidence="3">NBRC 32514</strain>
    </source>
</reference>
<evidence type="ECO:0000259" key="2">
    <source>
        <dbReference type="SMART" id="SM00322"/>
    </source>
</evidence>
<dbReference type="AlphaFoldDB" id="A0A9W7XT98"/>